<organism evidence="1 2">
    <name type="scientific">Armillaria ostoyae</name>
    <name type="common">Armillaria root rot fungus</name>
    <dbReference type="NCBI Taxonomy" id="47428"/>
    <lineage>
        <taxon>Eukaryota</taxon>
        <taxon>Fungi</taxon>
        <taxon>Dikarya</taxon>
        <taxon>Basidiomycota</taxon>
        <taxon>Agaricomycotina</taxon>
        <taxon>Agaricomycetes</taxon>
        <taxon>Agaricomycetidae</taxon>
        <taxon>Agaricales</taxon>
        <taxon>Marasmiineae</taxon>
        <taxon>Physalacriaceae</taxon>
        <taxon>Armillaria</taxon>
    </lineage>
</organism>
<dbReference type="SUPFAM" id="SSF52047">
    <property type="entry name" value="RNI-like"/>
    <property type="match status" value="1"/>
</dbReference>
<dbReference type="Gene3D" id="1.20.1280.50">
    <property type="match status" value="1"/>
</dbReference>
<evidence type="ECO:0000313" key="2">
    <source>
        <dbReference type="Proteomes" id="UP000219338"/>
    </source>
</evidence>
<evidence type="ECO:0000313" key="1">
    <source>
        <dbReference type="EMBL" id="SJL18264.1"/>
    </source>
</evidence>
<gene>
    <name evidence="1" type="ORF">ARMOST_21849</name>
</gene>
<dbReference type="OrthoDB" id="2897571at2759"/>
<dbReference type="AlphaFoldDB" id="A0A284SB79"/>
<protein>
    <submittedName>
        <fullName evidence="1">Uncharacterized protein</fullName>
    </submittedName>
</protein>
<dbReference type="EMBL" id="FUEG01000056">
    <property type="protein sequence ID" value="SJL18264.1"/>
    <property type="molecule type" value="Genomic_DNA"/>
</dbReference>
<dbReference type="Gene3D" id="3.80.10.10">
    <property type="entry name" value="Ribonuclease Inhibitor"/>
    <property type="match status" value="1"/>
</dbReference>
<dbReference type="OMA" id="IYWHDIC"/>
<dbReference type="InterPro" id="IPR036047">
    <property type="entry name" value="F-box-like_dom_sf"/>
</dbReference>
<reference evidence="2" key="1">
    <citation type="journal article" date="2017" name="Nat. Ecol. Evol.">
        <title>Genome expansion and lineage-specific genetic innovations in the forest pathogenic fungi Armillaria.</title>
        <authorList>
            <person name="Sipos G."/>
            <person name="Prasanna A.N."/>
            <person name="Walter M.C."/>
            <person name="O'Connor E."/>
            <person name="Balint B."/>
            <person name="Krizsan K."/>
            <person name="Kiss B."/>
            <person name="Hess J."/>
            <person name="Varga T."/>
            <person name="Slot J."/>
            <person name="Riley R."/>
            <person name="Boka B."/>
            <person name="Rigling D."/>
            <person name="Barry K."/>
            <person name="Lee J."/>
            <person name="Mihaltcheva S."/>
            <person name="LaButti K."/>
            <person name="Lipzen A."/>
            <person name="Waldron R."/>
            <person name="Moloney N.M."/>
            <person name="Sperisen C."/>
            <person name="Kredics L."/>
            <person name="Vagvoelgyi C."/>
            <person name="Patrignani A."/>
            <person name="Fitzpatrick D."/>
            <person name="Nagy I."/>
            <person name="Doyle S."/>
            <person name="Anderson J.B."/>
            <person name="Grigoriev I.V."/>
            <person name="Gueldener U."/>
            <person name="Muensterkoetter M."/>
            <person name="Nagy L.G."/>
        </authorList>
    </citation>
    <scope>NUCLEOTIDE SEQUENCE [LARGE SCALE GENOMIC DNA]</scope>
    <source>
        <strain evidence="2">C18/9</strain>
    </source>
</reference>
<dbReference type="STRING" id="47428.A0A284SB79"/>
<proteinExistence type="predicted"/>
<dbReference type="InterPro" id="IPR032675">
    <property type="entry name" value="LRR_dom_sf"/>
</dbReference>
<dbReference type="SUPFAM" id="SSF81383">
    <property type="entry name" value="F-box domain"/>
    <property type="match status" value="1"/>
</dbReference>
<accession>A0A284SB79</accession>
<sequence>MAQITTHITLCNNCGHSIDIQVPSLPLDVAGYLRAGRQISSELEEETYSQTLSALHKKISECNSEISNLKDIMKNLEDGRQLIRSSVLRKVQSLVAPIRRLPLEILEVIFGYVCISVYGHNAMRLAYRGPFALSSVCIYWHDICLSSPRLWTSIFANANNSDLLPRFKNILKLVQERSRQLPLHLDVSARCSPQNLFLNIPRLRYHGLDSLFYGKGILHLRRLKSLSIHFNTNSGTLSLQNLNNHGEFPELAHLKLSGVFDVSYPDEPLIDLFAHAPKLHTLSLDCFSDIVHFRLPDEQINTVHYSNYRSQNIASQCKRFPNATTATFHRCGLGLFNTSDLPFRKLLLEDVILHGNPISQKTIPYLTSLELASTDQEVVGTTYHAGVIRSLLQHVSRSLTELTLTTVDFTSTDALSILRMTPNILRLSIVEQNKVQSGLITSDFTEGLDDRRMLPKLQHLQIVWSGDVDEAAVMDMVEHRAFMSVVIGVRMGGELRWDTWFRVNALRKRGTTITLW</sequence>
<dbReference type="Proteomes" id="UP000219338">
    <property type="component" value="Unassembled WGS sequence"/>
</dbReference>
<name>A0A284SB79_ARMOS</name>
<keyword evidence="2" id="KW-1185">Reference proteome</keyword>